<evidence type="ECO:0000313" key="2">
    <source>
        <dbReference type="Proteomes" id="UP000759131"/>
    </source>
</evidence>
<name>A0A7R9Q1S6_9ACAR</name>
<protein>
    <submittedName>
        <fullName evidence="1">Uncharacterized protein</fullName>
    </submittedName>
</protein>
<proteinExistence type="predicted"/>
<dbReference type="AlphaFoldDB" id="A0A7R9Q1S6"/>
<organism evidence="1">
    <name type="scientific">Medioppia subpectinata</name>
    <dbReference type="NCBI Taxonomy" id="1979941"/>
    <lineage>
        <taxon>Eukaryota</taxon>
        <taxon>Metazoa</taxon>
        <taxon>Ecdysozoa</taxon>
        <taxon>Arthropoda</taxon>
        <taxon>Chelicerata</taxon>
        <taxon>Arachnida</taxon>
        <taxon>Acari</taxon>
        <taxon>Acariformes</taxon>
        <taxon>Sarcoptiformes</taxon>
        <taxon>Oribatida</taxon>
        <taxon>Brachypylina</taxon>
        <taxon>Oppioidea</taxon>
        <taxon>Oppiidae</taxon>
        <taxon>Medioppia</taxon>
    </lineage>
</organism>
<reference evidence="1" key="1">
    <citation type="submission" date="2020-11" db="EMBL/GenBank/DDBJ databases">
        <authorList>
            <person name="Tran Van P."/>
        </authorList>
    </citation>
    <scope>NUCLEOTIDE SEQUENCE</scope>
</reference>
<dbReference type="EMBL" id="CAJPIZ010006276">
    <property type="protein sequence ID" value="CAG2109385.1"/>
    <property type="molecule type" value="Genomic_DNA"/>
</dbReference>
<evidence type="ECO:0000313" key="1">
    <source>
        <dbReference type="EMBL" id="CAD7628955.1"/>
    </source>
</evidence>
<dbReference type="Proteomes" id="UP000759131">
    <property type="component" value="Unassembled WGS sequence"/>
</dbReference>
<keyword evidence="2" id="KW-1185">Reference proteome</keyword>
<gene>
    <name evidence="1" type="ORF">OSB1V03_LOCUS9373</name>
</gene>
<accession>A0A7R9Q1S6</accession>
<dbReference type="EMBL" id="OC860851">
    <property type="protein sequence ID" value="CAD7628955.1"/>
    <property type="molecule type" value="Genomic_DNA"/>
</dbReference>
<sequence>MKDLHQFPDDEVIAPVIDVYIRESERIYGPKWCQLAGNSADQMLKELKRFVLVNALFTIFTSLRCDEKLQQTLPLDPKLIMTRTDREIPNKAAGNRIALTANKVSDSVTTQRINLVPLIATSIAR</sequence>